<dbReference type="Gene3D" id="3.40.309.10">
    <property type="entry name" value="Aldehyde Dehydrogenase, Chain A, domain 2"/>
    <property type="match status" value="1"/>
</dbReference>
<reference evidence="4" key="1">
    <citation type="submission" date="2019-08" db="EMBL/GenBank/DDBJ databases">
        <authorList>
            <person name="Kucharzyk K."/>
            <person name="Murdoch R.W."/>
            <person name="Higgins S."/>
            <person name="Loffler F."/>
        </authorList>
    </citation>
    <scope>NUCLEOTIDE SEQUENCE</scope>
</reference>
<dbReference type="SUPFAM" id="SSF53720">
    <property type="entry name" value="ALDH-like"/>
    <property type="match status" value="1"/>
</dbReference>
<feature type="domain" description="Aldehyde dehydrogenase" evidence="3">
    <location>
        <begin position="1"/>
        <end position="98"/>
    </location>
</feature>
<evidence type="ECO:0000256" key="1">
    <source>
        <dbReference type="ARBA" id="ARBA00009986"/>
    </source>
</evidence>
<dbReference type="Gene3D" id="3.40.605.10">
    <property type="entry name" value="Aldehyde Dehydrogenase, Chain A, domain 1"/>
    <property type="match status" value="1"/>
</dbReference>
<dbReference type="GO" id="GO:0008802">
    <property type="term" value="F:betaine-aldehyde dehydrogenase (NAD+) activity"/>
    <property type="evidence" value="ECO:0007669"/>
    <property type="project" value="UniProtKB-EC"/>
</dbReference>
<protein>
    <submittedName>
        <fullName evidence="4">NAD/NADP-dependent betaine aldehyde dehydrogenase</fullName>
        <ecNumber evidence="4">1.2.1.8</ecNumber>
    </submittedName>
</protein>
<dbReference type="InterPro" id="IPR016162">
    <property type="entry name" value="Ald_DH_N"/>
</dbReference>
<dbReference type="EC" id="1.2.1.8" evidence="4"/>
<proteinExistence type="inferred from homology"/>
<dbReference type="InterPro" id="IPR012394">
    <property type="entry name" value="Aldehyde_DH_NAD(P)"/>
</dbReference>
<accession>A0A645D776</accession>
<dbReference type="Pfam" id="PF00171">
    <property type="entry name" value="Aldedh"/>
    <property type="match status" value="1"/>
</dbReference>
<dbReference type="GO" id="GO:0006081">
    <property type="term" value="P:aldehyde metabolic process"/>
    <property type="evidence" value="ECO:0007669"/>
    <property type="project" value="InterPro"/>
</dbReference>
<dbReference type="AlphaFoldDB" id="A0A645D776"/>
<dbReference type="InterPro" id="IPR016163">
    <property type="entry name" value="Ald_DH_C"/>
</dbReference>
<evidence type="ECO:0000313" key="4">
    <source>
        <dbReference type="EMBL" id="MPM85079.1"/>
    </source>
</evidence>
<keyword evidence="2 4" id="KW-0560">Oxidoreductase</keyword>
<evidence type="ECO:0000259" key="3">
    <source>
        <dbReference type="Pfam" id="PF00171"/>
    </source>
</evidence>
<dbReference type="PANTHER" id="PTHR43570:SF16">
    <property type="entry name" value="ALDEHYDE DEHYDROGENASE TYPE III, ISOFORM Q"/>
    <property type="match status" value="1"/>
</dbReference>
<name>A0A645D776_9ZZZZ</name>
<dbReference type="PANTHER" id="PTHR43570">
    <property type="entry name" value="ALDEHYDE DEHYDROGENASE"/>
    <property type="match status" value="1"/>
</dbReference>
<dbReference type="EMBL" id="VSSQ01033474">
    <property type="protein sequence ID" value="MPM85079.1"/>
    <property type="molecule type" value="Genomic_DNA"/>
</dbReference>
<dbReference type="GO" id="GO:0005737">
    <property type="term" value="C:cytoplasm"/>
    <property type="evidence" value="ECO:0007669"/>
    <property type="project" value="TreeGrafter"/>
</dbReference>
<dbReference type="InterPro" id="IPR016161">
    <property type="entry name" value="Ald_DH/histidinol_DH"/>
</dbReference>
<comment type="similarity">
    <text evidence="1">Belongs to the aldehyde dehydrogenase family.</text>
</comment>
<gene>
    <name evidence="4" type="primary">betB_6</name>
    <name evidence="4" type="ORF">SDC9_132156</name>
</gene>
<comment type="caution">
    <text evidence="4">The sequence shown here is derived from an EMBL/GenBank/DDBJ whole genome shotgun (WGS) entry which is preliminary data.</text>
</comment>
<evidence type="ECO:0000256" key="2">
    <source>
        <dbReference type="ARBA" id="ARBA00023002"/>
    </source>
</evidence>
<organism evidence="4">
    <name type="scientific">bioreactor metagenome</name>
    <dbReference type="NCBI Taxonomy" id="1076179"/>
    <lineage>
        <taxon>unclassified sequences</taxon>
        <taxon>metagenomes</taxon>
        <taxon>ecological metagenomes</taxon>
    </lineage>
</organism>
<sequence>MQDEIFGPVLPVLTFNTLQEVVERQQALPKPLALYLFTRNPAAERKITGRISYGGGCINDTVMHLANDNLPFGGVGASGMGAYHGKASFETFSHYKSVLKKANIFDLPQRYAPYTQEAFAFIKKFMK</sequence>
<dbReference type="InterPro" id="IPR015590">
    <property type="entry name" value="Aldehyde_DH_dom"/>
</dbReference>